<feature type="compositionally biased region" description="Pro residues" evidence="1">
    <location>
        <begin position="1"/>
        <end position="11"/>
    </location>
</feature>
<gene>
    <name evidence="2" type="ORF">SCF082_LOCUS51448</name>
</gene>
<organism evidence="2 3">
    <name type="scientific">Durusdinium trenchii</name>
    <dbReference type="NCBI Taxonomy" id="1381693"/>
    <lineage>
        <taxon>Eukaryota</taxon>
        <taxon>Sar</taxon>
        <taxon>Alveolata</taxon>
        <taxon>Dinophyceae</taxon>
        <taxon>Suessiales</taxon>
        <taxon>Symbiodiniaceae</taxon>
        <taxon>Durusdinium</taxon>
    </lineage>
</organism>
<evidence type="ECO:0000313" key="2">
    <source>
        <dbReference type="EMBL" id="CAK9110779.1"/>
    </source>
</evidence>
<feature type="compositionally biased region" description="Basic and acidic residues" evidence="1">
    <location>
        <begin position="20"/>
        <end position="41"/>
    </location>
</feature>
<keyword evidence="3" id="KW-1185">Reference proteome</keyword>
<feature type="region of interest" description="Disordered" evidence="1">
    <location>
        <begin position="802"/>
        <end position="825"/>
    </location>
</feature>
<accession>A0ABP0SEW6</accession>
<evidence type="ECO:0000313" key="3">
    <source>
        <dbReference type="Proteomes" id="UP001642464"/>
    </source>
</evidence>
<feature type="compositionally biased region" description="Pro residues" evidence="1">
    <location>
        <begin position="58"/>
        <end position="75"/>
    </location>
</feature>
<feature type="compositionally biased region" description="Basic and acidic residues" evidence="1">
    <location>
        <begin position="89"/>
        <end position="98"/>
    </location>
</feature>
<reference evidence="2 3" key="1">
    <citation type="submission" date="2024-02" db="EMBL/GenBank/DDBJ databases">
        <authorList>
            <person name="Chen Y."/>
            <person name="Shah S."/>
            <person name="Dougan E. K."/>
            <person name="Thang M."/>
            <person name="Chan C."/>
        </authorList>
    </citation>
    <scope>NUCLEOTIDE SEQUENCE [LARGE SCALE GENOMIC DNA]</scope>
</reference>
<name>A0ABP0SEW6_9DINO</name>
<evidence type="ECO:0000256" key="1">
    <source>
        <dbReference type="SAM" id="MobiDB-lite"/>
    </source>
</evidence>
<protein>
    <submittedName>
        <fullName evidence="2">Uncharacterized protein</fullName>
    </submittedName>
</protein>
<feature type="region of interest" description="Disordered" evidence="1">
    <location>
        <begin position="1"/>
        <end position="111"/>
    </location>
</feature>
<dbReference type="Proteomes" id="UP001642464">
    <property type="component" value="Unassembled WGS sequence"/>
</dbReference>
<dbReference type="EMBL" id="CAXAMM010043574">
    <property type="protein sequence ID" value="CAK9110779.1"/>
    <property type="molecule type" value="Genomic_DNA"/>
</dbReference>
<proteinExistence type="predicted"/>
<sequence>MSPEKPSPNPAPLKKRARGKQPEADQDTRIQELMKANERLQHQMAEMMRSQSKGSTVTPPPKIRAPSPQKPPEVPDSPTTSESKPAATKKPESKRGKEIIPPPEKPAPATEAAKLNRLRRLCEKKPSGRCNVPPEVHDRWKNHIDQRAAMIEELDRCNWSKELFVARITKTIASSKKLSRKKHRGWFTKEQMAKTLQWSASYIKSVVEYCERPGNERLVKKDRYNPKLMKYYVVYKEDDEEISEDEETRRHESQEAIEDDVEFTRLGVVEEGNESEEESEKEKAANQANSAKQEYLKFCTFTNALLSRSNKLTDLIASMEFELGSRSKDSTEGKRVEKSRTYRGLDNDRDEVLAGYARLIAEGASCSHVVRVAKANVRQNPTASRALRAFAAVREEDAERGARRVFVDYGYADAKALYNDGFTSETGEQMWMVHFACKGDLPALAKVANMTRTFSHAPKAMSTRNPSRGVCWLCSAGQEHDPITGRQAYPYEDLTPTPCWETTMFQEAAWQTSPTILEGLDLNEAQQMAFFQTDLFHNLHLGVLKSFTSSAIVSFVEASPSLECLASFGSVESKFQELTRLYQEFCRNRNVRPYLSELSRDTMCWPMSSACPAAKWNKGQATAEVARFVDWFCKEFVSGKVDDAKLNSIAAAVSAINISMTFLYQNGLFIRAAHAKQLSQWLFVFLGHYACCAEICLRERKRRFPLYTKAHMLAHAALLLRRSSERAPWALSPLATACQMQEDFIGKPSKVSRRINVRQAHRNILWRCLIKTKFSLIAAAQDMRGMDAYPGEARRFGRRQRYLDEQLEHTPSETKSEKSASVHGP</sequence>
<comment type="caution">
    <text evidence="2">The sequence shown here is derived from an EMBL/GenBank/DDBJ whole genome shotgun (WGS) entry which is preliminary data.</text>
</comment>